<comment type="caution">
    <text evidence="1">The sequence shown here is derived from an EMBL/GenBank/DDBJ whole genome shotgun (WGS) entry which is preliminary data.</text>
</comment>
<accession>A0ABN2M0S4</accession>
<name>A0ABN2M0S4_9MICO</name>
<dbReference type="EMBL" id="BAAAPO010000046">
    <property type="protein sequence ID" value="GAA1804679.1"/>
    <property type="molecule type" value="Genomic_DNA"/>
</dbReference>
<keyword evidence="2" id="KW-1185">Reference proteome</keyword>
<organism evidence="1 2">
    <name type="scientific">Nostocoides veronense</name>
    <dbReference type="NCBI Taxonomy" id="330836"/>
    <lineage>
        <taxon>Bacteria</taxon>
        <taxon>Bacillati</taxon>
        <taxon>Actinomycetota</taxon>
        <taxon>Actinomycetes</taxon>
        <taxon>Micrococcales</taxon>
        <taxon>Intrasporangiaceae</taxon>
        <taxon>Nostocoides</taxon>
    </lineage>
</organism>
<proteinExistence type="predicted"/>
<gene>
    <name evidence="1" type="ORF">GCM10009811_30370</name>
</gene>
<sequence length="59" mass="6517">MTWPSHATTAPPGALAGYQEQARELLAATDAPDLIRHRADAEDFAGLRWFVLPDRCLPE</sequence>
<reference evidence="1 2" key="1">
    <citation type="journal article" date="2019" name="Int. J. Syst. Evol. Microbiol.">
        <title>The Global Catalogue of Microorganisms (GCM) 10K type strain sequencing project: providing services to taxonomists for standard genome sequencing and annotation.</title>
        <authorList>
            <consortium name="The Broad Institute Genomics Platform"/>
            <consortium name="The Broad Institute Genome Sequencing Center for Infectious Disease"/>
            <person name="Wu L."/>
            <person name="Ma J."/>
        </authorList>
    </citation>
    <scope>NUCLEOTIDE SEQUENCE [LARGE SCALE GENOMIC DNA]</scope>
    <source>
        <strain evidence="1 2">JCM 15592</strain>
    </source>
</reference>
<evidence type="ECO:0000313" key="2">
    <source>
        <dbReference type="Proteomes" id="UP001499938"/>
    </source>
</evidence>
<protein>
    <submittedName>
        <fullName evidence="1">Uncharacterized protein</fullName>
    </submittedName>
</protein>
<evidence type="ECO:0000313" key="1">
    <source>
        <dbReference type="EMBL" id="GAA1804679.1"/>
    </source>
</evidence>
<dbReference type="Proteomes" id="UP001499938">
    <property type="component" value="Unassembled WGS sequence"/>
</dbReference>